<dbReference type="Gene3D" id="3.40.50.300">
    <property type="entry name" value="P-loop containing nucleotide triphosphate hydrolases"/>
    <property type="match status" value="1"/>
</dbReference>
<protein>
    <recommendedName>
        <fullName evidence="2">SF4 helicase domain-containing protein</fullName>
    </recommendedName>
</protein>
<feature type="non-terminal residue" evidence="1">
    <location>
        <position position="302"/>
    </location>
</feature>
<gene>
    <name evidence="1" type="ORF">LCGC14_2557330</name>
</gene>
<dbReference type="EMBL" id="LAZR01042121">
    <property type="protein sequence ID" value="KKL10288.1"/>
    <property type="molecule type" value="Genomic_DNA"/>
</dbReference>
<evidence type="ECO:0000313" key="1">
    <source>
        <dbReference type="EMBL" id="KKL10288.1"/>
    </source>
</evidence>
<comment type="caution">
    <text evidence="1">The sequence shown here is derived from an EMBL/GenBank/DDBJ whole genome shotgun (WGS) entry which is preliminary data.</text>
</comment>
<organism evidence="1">
    <name type="scientific">marine sediment metagenome</name>
    <dbReference type="NCBI Taxonomy" id="412755"/>
    <lineage>
        <taxon>unclassified sequences</taxon>
        <taxon>metagenomes</taxon>
        <taxon>ecological metagenomes</taxon>
    </lineage>
</organism>
<evidence type="ECO:0008006" key="2">
    <source>
        <dbReference type="Google" id="ProtNLM"/>
    </source>
</evidence>
<name>A0A0F9DE83_9ZZZZ</name>
<dbReference type="Pfam" id="PF13481">
    <property type="entry name" value="AAA_25"/>
    <property type="match status" value="1"/>
</dbReference>
<accession>A0A0F9DE83</accession>
<proteinExistence type="predicted"/>
<reference evidence="1" key="1">
    <citation type="journal article" date="2015" name="Nature">
        <title>Complex archaea that bridge the gap between prokaryotes and eukaryotes.</title>
        <authorList>
            <person name="Spang A."/>
            <person name="Saw J.H."/>
            <person name="Jorgensen S.L."/>
            <person name="Zaremba-Niedzwiedzka K."/>
            <person name="Martijn J."/>
            <person name="Lind A.E."/>
            <person name="van Eijk R."/>
            <person name="Schleper C."/>
            <person name="Guy L."/>
            <person name="Ettema T.J."/>
        </authorList>
    </citation>
    <scope>NUCLEOTIDE SEQUENCE</scope>
</reference>
<sequence>MDEYEDGSFHDISLNYNEQPPEAPLKIEKGVIKLIPYLDAPENWKPDWLVKDLIQVEGLNFIQGEPKAHKSMLRRYLLACMLMDKPVFDHFPIKKSFNKALVLLTEDHPGAERAIMDKIFDNYGLPREEGREKIIFGDTSFFDLLHRGSEQESAHITNLGKIIRKNDIDLLVLDPLCNFHHAQENDSTEMARVNGTFHHLIKEYGVTIIVVHHNNKGAVRKDARGLRIEQSVVNRGRGSSAIPAGANVIIDIENLNQNFGPWQLHKLQTKAKGARDTDLAILIECLDEGNETWLWRVAEDNE</sequence>
<dbReference type="AlphaFoldDB" id="A0A0F9DE83"/>
<dbReference type="InterPro" id="IPR027417">
    <property type="entry name" value="P-loop_NTPase"/>
</dbReference>
<dbReference type="SUPFAM" id="SSF52540">
    <property type="entry name" value="P-loop containing nucleoside triphosphate hydrolases"/>
    <property type="match status" value="1"/>
</dbReference>